<name>A0A5U1Q4A5_SALER</name>
<evidence type="ECO:0000313" key="2">
    <source>
        <dbReference type="EMBL" id="EBO7980472.1"/>
    </source>
</evidence>
<reference evidence="2" key="1">
    <citation type="submission" date="2018-09" db="EMBL/GenBank/DDBJ databases">
        <authorList>
            <consortium name="Veterinary Laboratory Investigation and Response Network"/>
        </authorList>
    </citation>
    <scope>NUCLEOTIDE SEQUENCE</scope>
    <source>
        <strain evidence="2">SAL-18-VL-SD-NC-0003</strain>
    </source>
</reference>
<accession>A0A5U1Q4A5</accession>
<gene>
    <name evidence="2" type="ORF">D3F83_13640</name>
</gene>
<protein>
    <recommendedName>
        <fullName evidence="1">Inverse autotransporter beta-domain domain-containing protein</fullName>
    </recommendedName>
</protein>
<comment type="caution">
    <text evidence="2">The sequence shown here is derived from an EMBL/GenBank/DDBJ whole genome shotgun (WGS) entry which is preliminary data.</text>
</comment>
<dbReference type="EMBL" id="AAGJQW010000010">
    <property type="protein sequence ID" value="EBO7980472.1"/>
    <property type="molecule type" value="Genomic_DNA"/>
</dbReference>
<organism evidence="2">
    <name type="scientific">Salmonella enterica</name>
    <name type="common">Salmonella choleraesuis</name>
    <dbReference type="NCBI Taxonomy" id="28901"/>
    <lineage>
        <taxon>Bacteria</taxon>
        <taxon>Pseudomonadati</taxon>
        <taxon>Pseudomonadota</taxon>
        <taxon>Gammaproteobacteria</taxon>
        <taxon>Enterobacterales</taxon>
        <taxon>Enterobacteriaceae</taxon>
        <taxon>Salmonella</taxon>
    </lineage>
</organism>
<dbReference type="AlphaFoldDB" id="A0A5U1Q4A5"/>
<dbReference type="Pfam" id="PF11924">
    <property type="entry name" value="IAT_beta"/>
    <property type="match status" value="1"/>
</dbReference>
<proteinExistence type="predicted"/>
<sequence length="110" mass="11980">MQGIFGDGEADRQRNPHAIALGLNYPPVPLVTIGVNQRMGQNCLQFNPLLILSVTRLIVFHSLSQQIAQQRKWLLLTVKISDANGKATIKLSGGDVEVAMVIEAINGSME</sequence>
<dbReference type="InterPro" id="IPR024519">
    <property type="entry name" value="IAT_beta"/>
</dbReference>
<feature type="domain" description="Inverse autotransporter beta-domain" evidence="1">
    <location>
        <begin position="9"/>
        <end position="42"/>
    </location>
</feature>
<evidence type="ECO:0000259" key="1">
    <source>
        <dbReference type="Pfam" id="PF11924"/>
    </source>
</evidence>